<keyword evidence="6 16" id="KW-0067">ATP-binding</keyword>
<evidence type="ECO:0000256" key="2">
    <source>
        <dbReference type="ARBA" id="ARBA00022679"/>
    </source>
</evidence>
<feature type="domain" description="Protein kinase" evidence="21">
    <location>
        <begin position="518"/>
        <end position="809"/>
    </location>
</feature>
<keyword evidence="13" id="KW-0393">Immunoglobulin domain</keyword>
<evidence type="ECO:0000256" key="18">
    <source>
        <dbReference type="PROSITE-ProRule" id="PRU10141"/>
    </source>
</evidence>
<dbReference type="Pfam" id="PF07679">
    <property type="entry name" value="I-set"/>
    <property type="match status" value="1"/>
</dbReference>
<feature type="binding site" evidence="16 18">
    <location>
        <position position="552"/>
    </location>
    <ligand>
        <name>ATP</name>
        <dbReference type="ChEBI" id="CHEBI:30616"/>
    </ligand>
</feature>
<feature type="binding site" evidence="17">
    <location>
        <position position="679"/>
    </location>
    <ligand>
        <name>Mg(2+)</name>
        <dbReference type="ChEBI" id="CHEBI:18420"/>
    </ligand>
</feature>
<sequence length="846" mass="96169">MDFKESSFLVLLISLNLVFCDLSGTDSGGYLDYDDQEYEDSSEQTEYVNIAMTSETKTVFKEGEIIELYCTCEAYPSCTIEFNYIPINDYNKSKTLNSFSVEQISNTTKVEMLRFKAEESCKIVCTGTNAQALQPSYDSKFLNFYVSDLSESLEISRIPEKNVIMVGEAFEMSCNADVTFFTEVAWYKNGSLVKSSPGLQQSLTKGKLSLRNVLKFSEIKESDSGNYVCKATKKRPSFMSHEEQLNADGKIVFVDVRRPKDEELSKHIPGISSTQTPNQDEESNESISLGLGNIVFLIGLHIVFFIITIVLVIVFIKKCSRHNESQNKDYEMRSLRNHEEGIFDGYATISENIDISSRFANLHPDLIPSNFYNQQSKGESKEQINETDEQVLQSSVESCAVELDRSVVQVVKGPSSAPRSRVTIYSGTAENQQLANLLIDSVNSQGKPEDAQENEGYLSPELTQYQIRDHEPTPIESSYIRRSAFIFNKRRTINSQIQKEADEFKDLCDHYNFPKENLEFGKNLGMGAFGVVKHAYAHGLDGGEEKTPVAVKTTRGNYKQDREALMSEIKIMAHIGQHKNVVNLMGIIRQGDSTDELMIMVEYCSLGNVQDYLQTNRGKFINEIDPKTGHINSKLRESSLKEQSSLTTSHLLSWSFQVARGMEFLSSKRVIHGDLAARNILLCEDNFVKICDFGLAKFKRESNYYRKRGSVMLPIKWLAPESLNDNIFSTNSDVWSFGVVLWEFFSLGQEPYPGIELTSILPWLNCGVRMTKPIYSTSEIYDVMQRCWLQNPKYRPTFSKLEDMLGEMIDSRNKRLVVSSNTPYLNMNKTIEDLLRKYENVTELEI</sequence>
<dbReference type="InterPro" id="IPR011009">
    <property type="entry name" value="Kinase-like_dom_sf"/>
</dbReference>
<evidence type="ECO:0000256" key="16">
    <source>
        <dbReference type="PIRSR" id="PIRSR000615-2"/>
    </source>
</evidence>
<reference evidence="23" key="1">
    <citation type="submission" date="2020-05" db="UniProtKB">
        <authorList>
            <consortium name="EnsemblMetazoa"/>
        </authorList>
    </citation>
    <scope>IDENTIFICATION</scope>
    <source>
        <strain evidence="23">Jacobina</strain>
    </source>
</reference>
<evidence type="ECO:0000256" key="6">
    <source>
        <dbReference type="ARBA" id="ARBA00022840"/>
    </source>
</evidence>
<dbReference type="SUPFAM" id="SSF56112">
    <property type="entry name" value="Protein kinase-like (PK-like)"/>
    <property type="match status" value="1"/>
</dbReference>
<dbReference type="InterPro" id="IPR013783">
    <property type="entry name" value="Ig-like_fold"/>
</dbReference>
<dbReference type="SMART" id="SM00409">
    <property type="entry name" value="IG"/>
    <property type="match status" value="1"/>
</dbReference>
<organism evidence="23 24">
    <name type="scientific">Lutzomyia longipalpis</name>
    <name type="common">Sand fly</name>
    <dbReference type="NCBI Taxonomy" id="7200"/>
    <lineage>
        <taxon>Eukaryota</taxon>
        <taxon>Metazoa</taxon>
        <taxon>Ecdysozoa</taxon>
        <taxon>Arthropoda</taxon>
        <taxon>Hexapoda</taxon>
        <taxon>Insecta</taxon>
        <taxon>Pterygota</taxon>
        <taxon>Neoptera</taxon>
        <taxon>Endopterygota</taxon>
        <taxon>Diptera</taxon>
        <taxon>Nematocera</taxon>
        <taxon>Psychodoidea</taxon>
        <taxon>Psychodidae</taxon>
        <taxon>Lutzomyia</taxon>
        <taxon>Lutzomyia</taxon>
    </lineage>
</organism>
<dbReference type="Gene3D" id="3.30.200.20">
    <property type="entry name" value="Phosphorylase Kinase, domain 1"/>
    <property type="match status" value="1"/>
</dbReference>
<feature type="domain" description="Ig-like" evidence="22">
    <location>
        <begin position="153"/>
        <end position="246"/>
    </location>
</feature>
<keyword evidence="10" id="KW-1015">Disulfide bond</keyword>
<dbReference type="GO" id="GO:0043235">
    <property type="term" value="C:receptor complex"/>
    <property type="evidence" value="ECO:0007669"/>
    <property type="project" value="TreeGrafter"/>
</dbReference>
<proteinExistence type="predicted"/>
<evidence type="ECO:0000256" key="8">
    <source>
        <dbReference type="ARBA" id="ARBA00023136"/>
    </source>
</evidence>
<dbReference type="InterPro" id="IPR036179">
    <property type="entry name" value="Ig-like_dom_sf"/>
</dbReference>
<evidence type="ECO:0000256" key="5">
    <source>
        <dbReference type="ARBA" id="ARBA00022777"/>
    </source>
</evidence>
<keyword evidence="5" id="KW-0418">Kinase</keyword>
<dbReference type="InterPro" id="IPR013098">
    <property type="entry name" value="Ig_I-set"/>
</dbReference>
<dbReference type="Gene3D" id="1.10.510.10">
    <property type="entry name" value="Transferase(Phosphotransferase) domain 1"/>
    <property type="match status" value="1"/>
</dbReference>
<dbReference type="Gene3D" id="2.60.40.10">
    <property type="entry name" value="Immunoglobulins"/>
    <property type="match status" value="1"/>
</dbReference>
<dbReference type="PANTHER" id="PTHR24416:SF600">
    <property type="entry name" value="PDGF- AND VEGF-RECEPTOR RELATED, ISOFORM J"/>
    <property type="match status" value="1"/>
</dbReference>
<dbReference type="PANTHER" id="PTHR24416">
    <property type="entry name" value="TYROSINE-PROTEIN KINASE RECEPTOR"/>
    <property type="match status" value="1"/>
</dbReference>
<evidence type="ECO:0000256" key="3">
    <source>
        <dbReference type="ARBA" id="ARBA00022692"/>
    </source>
</evidence>
<dbReference type="SUPFAM" id="SSF48726">
    <property type="entry name" value="Immunoglobulin"/>
    <property type="match status" value="1"/>
</dbReference>
<evidence type="ECO:0000256" key="19">
    <source>
        <dbReference type="SAM" id="Phobius"/>
    </source>
</evidence>
<dbReference type="PROSITE" id="PS00107">
    <property type="entry name" value="PROTEIN_KINASE_ATP"/>
    <property type="match status" value="1"/>
</dbReference>
<evidence type="ECO:0000313" key="23">
    <source>
        <dbReference type="EnsemblMetazoa" id="LLOJ001588-PA"/>
    </source>
</evidence>
<keyword evidence="12" id="KW-0325">Glycoprotein</keyword>
<dbReference type="VEuPathDB" id="VectorBase:LLOJ001588"/>
<accession>A0A1B0GHQ3</accession>
<evidence type="ECO:0000259" key="21">
    <source>
        <dbReference type="PROSITE" id="PS50011"/>
    </source>
</evidence>
<evidence type="ECO:0000256" key="13">
    <source>
        <dbReference type="ARBA" id="ARBA00023319"/>
    </source>
</evidence>
<keyword evidence="8 19" id="KW-0472">Membrane</keyword>
<dbReference type="InterPro" id="IPR000719">
    <property type="entry name" value="Prot_kinase_dom"/>
</dbReference>
<evidence type="ECO:0000256" key="9">
    <source>
        <dbReference type="ARBA" id="ARBA00023137"/>
    </source>
</evidence>
<dbReference type="InterPro" id="IPR003599">
    <property type="entry name" value="Ig_sub"/>
</dbReference>
<feature type="active site" description="Proton acceptor" evidence="15">
    <location>
        <position position="674"/>
    </location>
</feature>
<feature type="binding site" evidence="16">
    <location>
        <position position="678"/>
    </location>
    <ligand>
        <name>ATP</name>
        <dbReference type="ChEBI" id="CHEBI:30616"/>
    </ligand>
</feature>
<feature type="binding site" evidence="17">
    <location>
        <position position="692"/>
    </location>
    <ligand>
        <name>Mg(2+)</name>
        <dbReference type="ChEBI" id="CHEBI:18420"/>
    </ligand>
</feature>
<keyword evidence="11" id="KW-0675">Receptor</keyword>
<dbReference type="AlphaFoldDB" id="A0A1B0GHQ3"/>
<keyword evidence="3 19" id="KW-0812">Transmembrane</keyword>
<dbReference type="InterPro" id="IPR007110">
    <property type="entry name" value="Ig-like_dom"/>
</dbReference>
<evidence type="ECO:0000256" key="7">
    <source>
        <dbReference type="ARBA" id="ARBA00022989"/>
    </source>
</evidence>
<keyword evidence="2" id="KW-0808">Transferase</keyword>
<evidence type="ECO:0000256" key="20">
    <source>
        <dbReference type="SAM" id="SignalP"/>
    </source>
</evidence>
<keyword evidence="7 19" id="KW-1133">Transmembrane helix</keyword>
<evidence type="ECO:0000313" key="24">
    <source>
        <dbReference type="Proteomes" id="UP000092461"/>
    </source>
</evidence>
<keyword evidence="17" id="KW-0479">Metal-binding</keyword>
<keyword evidence="9" id="KW-0829">Tyrosine-protein kinase</keyword>
<protein>
    <submittedName>
        <fullName evidence="23">Receptor protein-tyrosine kinase</fullName>
    </submittedName>
</protein>
<dbReference type="EMBL" id="AJWK01005425">
    <property type="status" value="NOT_ANNOTATED_CDS"/>
    <property type="molecule type" value="Genomic_DNA"/>
</dbReference>
<evidence type="ECO:0000256" key="10">
    <source>
        <dbReference type="ARBA" id="ARBA00023157"/>
    </source>
</evidence>
<dbReference type="InterPro" id="IPR008266">
    <property type="entry name" value="Tyr_kinase_AS"/>
</dbReference>
<feature type="binding site" evidence="16">
    <location>
        <begin position="525"/>
        <end position="532"/>
    </location>
    <ligand>
        <name>ATP</name>
        <dbReference type="ChEBI" id="CHEBI:30616"/>
    </ligand>
</feature>
<feature type="transmembrane region" description="Helical" evidence="19">
    <location>
        <begin position="294"/>
        <end position="316"/>
    </location>
</feature>
<evidence type="ECO:0000256" key="11">
    <source>
        <dbReference type="ARBA" id="ARBA00023170"/>
    </source>
</evidence>
<evidence type="ECO:0000256" key="4">
    <source>
        <dbReference type="ARBA" id="ARBA00022741"/>
    </source>
</evidence>
<dbReference type="InterPro" id="IPR050122">
    <property type="entry name" value="RTK"/>
</dbReference>
<name>A0A1B0GHQ3_LUTLO</name>
<dbReference type="InterPro" id="IPR003598">
    <property type="entry name" value="Ig_sub2"/>
</dbReference>
<dbReference type="PRINTS" id="PR00109">
    <property type="entry name" value="TYRKINASE"/>
</dbReference>
<dbReference type="PROSITE" id="PS50011">
    <property type="entry name" value="PROTEIN_KINASE_DOM"/>
    <property type="match status" value="1"/>
</dbReference>
<comment type="subcellular location">
    <subcellularLocation>
        <location evidence="1">Membrane</location>
        <topology evidence="1">Single-pass membrane protein</topology>
    </subcellularLocation>
</comment>
<keyword evidence="17" id="KW-0460">Magnesium</keyword>
<evidence type="ECO:0000256" key="17">
    <source>
        <dbReference type="PIRSR" id="PIRSR000615-3"/>
    </source>
</evidence>
<evidence type="ECO:0000256" key="1">
    <source>
        <dbReference type="ARBA" id="ARBA00004167"/>
    </source>
</evidence>
<dbReference type="Pfam" id="PF07714">
    <property type="entry name" value="PK_Tyr_Ser-Thr"/>
    <property type="match status" value="1"/>
</dbReference>
<dbReference type="EnsemblMetazoa" id="LLOJ001588-RA">
    <property type="protein sequence ID" value="LLOJ001588-PA"/>
    <property type="gene ID" value="LLOJ001588"/>
</dbReference>
<dbReference type="GO" id="GO:0005524">
    <property type="term" value="F:ATP binding"/>
    <property type="evidence" value="ECO:0007669"/>
    <property type="project" value="UniProtKB-UniRule"/>
</dbReference>
<dbReference type="GO" id="GO:0005886">
    <property type="term" value="C:plasma membrane"/>
    <property type="evidence" value="ECO:0007669"/>
    <property type="project" value="TreeGrafter"/>
</dbReference>
<dbReference type="Proteomes" id="UP000092461">
    <property type="component" value="Unassembled WGS sequence"/>
</dbReference>
<dbReference type="GO" id="GO:0030154">
    <property type="term" value="P:cell differentiation"/>
    <property type="evidence" value="ECO:0007669"/>
    <property type="project" value="UniProtKB-ARBA"/>
</dbReference>
<dbReference type="SMART" id="SM00408">
    <property type="entry name" value="IGc2"/>
    <property type="match status" value="1"/>
</dbReference>
<keyword evidence="24" id="KW-1185">Reference proteome</keyword>
<dbReference type="GO" id="GO:0004714">
    <property type="term" value="F:transmembrane receptor protein tyrosine kinase activity"/>
    <property type="evidence" value="ECO:0007669"/>
    <property type="project" value="UniProtKB-EC"/>
</dbReference>
<dbReference type="PROSITE" id="PS00109">
    <property type="entry name" value="PROTEIN_KINASE_TYR"/>
    <property type="match status" value="1"/>
</dbReference>
<feature type="chain" id="PRO_5008408284" evidence="20">
    <location>
        <begin position="21"/>
        <end position="846"/>
    </location>
</feature>
<evidence type="ECO:0000259" key="22">
    <source>
        <dbReference type="PROSITE" id="PS50835"/>
    </source>
</evidence>
<dbReference type="GO" id="GO:0046872">
    <property type="term" value="F:metal ion binding"/>
    <property type="evidence" value="ECO:0007669"/>
    <property type="project" value="UniProtKB-KW"/>
</dbReference>
<dbReference type="PROSITE" id="PS50835">
    <property type="entry name" value="IG_LIKE"/>
    <property type="match status" value="1"/>
</dbReference>
<keyword evidence="20" id="KW-0732">Signal</keyword>
<dbReference type="InterPro" id="IPR001245">
    <property type="entry name" value="Ser-Thr/Tyr_kinase_cat_dom"/>
</dbReference>
<dbReference type="FunFam" id="1.10.510.10:FF:000554">
    <property type="entry name" value="Predicted protein"/>
    <property type="match status" value="1"/>
</dbReference>
<evidence type="ECO:0000256" key="14">
    <source>
        <dbReference type="ARBA" id="ARBA00051243"/>
    </source>
</evidence>
<dbReference type="CDD" id="cd00192">
    <property type="entry name" value="PTKc"/>
    <property type="match status" value="1"/>
</dbReference>
<dbReference type="PIRSF" id="PIRSF000615">
    <property type="entry name" value="TyrPK_CSF1-R"/>
    <property type="match status" value="1"/>
</dbReference>
<keyword evidence="4 16" id="KW-0547">Nucleotide-binding</keyword>
<dbReference type="GO" id="GO:0007169">
    <property type="term" value="P:cell surface receptor protein tyrosine kinase signaling pathway"/>
    <property type="evidence" value="ECO:0007669"/>
    <property type="project" value="TreeGrafter"/>
</dbReference>
<comment type="catalytic activity">
    <reaction evidence="14">
        <text>L-tyrosyl-[protein] + ATP = O-phospho-L-tyrosyl-[protein] + ADP + H(+)</text>
        <dbReference type="Rhea" id="RHEA:10596"/>
        <dbReference type="Rhea" id="RHEA-COMP:10136"/>
        <dbReference type="Rhea" id="RHEA-COMP:20101"/>
        <dbReference type="ChEBI" id="CHEBI:15378"/>
        <dbReference type="ChEBI" id="CHEBI:30616"/>
        <dbReference type="ChEBI" id="CHEBI:46858"/>
        <dbReference type="ChEBI" id="CHEBI:61978"/>
        <dbReference type="ChEBI" id="CHEBI:456216"/>
        <dbReference type="EC" id="2.7.10.1"/>
    </reaction>
</comment>
<dbReference type="VEuPathDB" id="VectorBase:LLONM1_001498"/>
<evidence type="ECO:0000256" key="12">
    <source>
        <dbReference type="ARBA" id="ARBA00023180"/>
    </source>
</evidence>
<feature type="signal peptide" evidence="20">
    <location>
        <begin position="1"/>
        <end position="20"/>
    </location>
</feature>
<dbReference type="GO" id="GO:0007399">
    <property type="term" value="P:nervous system development"/>
    <property type="evidence" value="ECO:0007669"/>
    <property type="project" value="UniProtKB-ARBA"/>
</dbReference>
<evidence type="ECO:0000256" key="15">
    <source>
        <dbReference type="PIRSR" id="PIRSR000615-1"/>
    </source>
</evidence>
<dbReference type="InterPro" id="IPR017441">
    <property type="entry name" value="Protein_kinase_ATP_BS"/>
</dbReference>